<dbReference type="Pfam" id="PF05504">
    <property type="entry name" value="Spore_GerAC"/>
    <property type="match status" value="1"/>
</dbReference>
<dbReference type="Proteomes" id="UP000650466">
    <property type="component" value="Unassembled WGS sequence"/>
</dbReference>
<comment type="similarity">
    <text evidence="2">Belongs to the GerABKC lipoprotein family.</text>
</comment>
<keyword evidence="7" id="KW-0449">Lipoprotein</keyword>
<dbReference type="InterPro" id="IPR046953">
    <property type="entry name" value="Spore_GerAC-like_C"/>
</dbReference>
<proteinExistence type="inferred from homology"/>
<keyword evidence="5" id="KW-0472">Membrane</keyword>
<evidence type="ECO:0000256" key="6">
    <source>
        <dbReference type="ARBA" id="ARBA00023139"/>
    </source>
</evidence>
<comment type="caution">
    <text evidence="10">The sequence shown here is derived from an EMBL/GenBank/DDBJ whole genome shotgun (WGS) entry which is preliminary data.</text>
</comment>
<dbReference type="InterPro" id="IPR008844">
    <property type="entry name" value="Spore_GerAC-like"/>
</dbReference>
<keyword evidence="3" id="KW-0309">Germination</keyword>
<evidence type="ECO:0000259" key="8">
    <source>
        <dbReference type="Pfam" id="PF05504"/>
    </source>
</evidence>
<dbReference type="PANTHER" id="PTHR35789:SF1">
    <property type="entry name" value="SPORE GERMINATION PROTEIN B3"/>
    <property type="match status" value="1"/>
</dbReference>
<dbReference type="Gene3D" id="6.20.190.10">
    <property type="entry name" value="Nutrient germinant receptor protein C, domain 1"/>
    <property type="match status" value="1"/>
</dbReference>
<dbReference type="GO" id="GO:0016020">
    <property type="term" value="C:membrane"/>
    <property type="evidence" value="ECO:0007669"/>
    <property type="project" value="UniProtKB-SubCell"/>
</dbReference>
<dbReference type="RefSeq" id="WP_188176717.1">
    <property type="nucleotide sequence ID" value="NZ_JACVVD010000009.1"/>
</dbReference>
<dbReference type="AlphaFoldDB" id="A0A926KU44"/>
<keyword evidence="4" id="KW-0732">Signal</keyword>
<protein>
    <submittedName>
        <fullName evidence="10">Ger(X)C family spore germination protein</fullName>
    </submittedName>
</protein>
<evidence type="ECO:0000256" key="2">
    <source>
        <dbReference type="ARBA" id="ARBA00007886"/>
    </source>
</evidence>
<evidence type="ECO:0000256" key="7">
    <source>
        <dbReference type="ARBA" id="ARBA00023288"/>
    </source>
</evidence>
<dbReference type="PANTHER" id="PTHR35789">
    <property type="entry name" value="SPORE GERMINATION PROTEIN B3"/>
    <property type="match status" value="1"/>
</dbReference>
<dbReference type="InterPro" id="IPR038501">
    <property type="entry name" value="Spore_GerAC_C_sf"/>
</dbReference>
<dbReference type="Pfam" id="PF25198">
    <property type="entry name" value="Spore_GerAC_N"/>
    <property type="match status" value="1"/>
</dbReference>
<evidence type="ECO:0000256" key="1">
    <source>
        <dbReference type="ARBA" id="ARBA00004635"/>
    </source>
</evidence>
<dbReference type="GO" id="GO:0009847">
    <property type="term" value="P:spore germination"/>
    <property type="evidence" value="ECO:0007669"/>
    <property type="project" value="InterPro"/>
</dbReference>
<reference evidence="10" key="1">
    <citation type="submission" date="2020-09" db="EMBL/GenBank/DDBJ databases">
        <title>Draft Genome Sequence of Paenibacillus sp. WST5.</title>
        <authorList>
            <person name="Bao Z."/>
        </authorList>
    </citation>
    <scope>NUCLEOTIDE SEQUENCE</scope>
    <source>
        <strain evidence="10">WST5</strain>
    </source>
</reference>
<dbReference type="InterPro" id="IPR057336">
    <property type="entry name" value="GerAC_N"/>
</dbReference>
<gene>
    <name evidence="10" type="ORF">ICC18_22715</name>
</gene>
<evidence type="ECO:0000256" key="4">
    <source>
        <dbReference type="ARBA" id="ARBA00022729"/>
    </source>
</evidence>
<comment type="subcellular location">
    <subcellularLocation>
        <location evidence="1">Membrane</location>
        <topology evidence="1">Lipid-anchor</topology>
    </subcellularLocation>
</comment>
<feature type="domain" description="Spore germination GerAC-like C-terminal" evidence="8">
    <location>
        <begin position="229"/>
        <end position="392"/>
    </location>
</feature>
<evidence type="ECO:0000256" key="5">
    <source>
        <dbReference type="ARBA" id="ARBA00023136"/>
    </source>
</evidence>
<dbReference type="EMBL" id="JACVVD010000009">
    <property type="protein sequence ID" value="MBD0382926.1"/>
    <property type="molecule type" value="Genomic_DNA"/>
</dbReference>
<dbReference type="NCBIfam" id="TIGR02887">
    <property type="entry name" value="spore_ger_x_C"/>
    <property type="match status" value="1"/>
</dbReference>
<evidence type="ECO:0000313" key="11">
    <source>
        <dbReference type="Proteomes" id="UP000650466"/>
    </source>
</evidence>
<accession>A0A926KU44</accession>
<organism evidence="10 11">
    <name type="scientific">Paenibacillus sedimenti</name>
    <dbReference type="NCBI Taxonomy" id="2770274"/>
    <lineage>
        <taxon>Bacteria</taxon>
        <taxon>Bacillati</taxon>
        <taxon>Bacillota</taxon>
        <taxon>Bacilli</taxon>
        <taxon>Bacillales</taxon>
        <taxon>Paenibacillaceae</taxon>
        <taxon>Paenibacillus</taxon>
    </lineage>
</organism>
<evidence type="ECO:0000313" key="10">
    <source>
        <dbReference type="EMBL" id="MBD0382926.1"/>
    </source>
</evidence>
<sequence>MRATKFSSIFLLLCLSLLLAGCWNSRELSDMGIVVGMGIDKMPETNQYRVSFQIVNPGAISMGSRSGGGRGAMPVTVYSDTGHTVFSALRKTSQKVSRQLFFAHIQLIVISESLAKEGIQDLFDVIERSHEFRLNSPIIISRETDAESVLKMILPLESTTAKGISKRMEITTRVWAQTVNAEVKDVIKALSGPGEPAISGVLITEDPKIGGSKSNLEKTKLPSYLVIRGVALFEQGKLVHWLDGDKARGVLWILNKMKSTVVNIPCEDKKEGTSIELIRSNTQIKVRMENDNPVFHIAIREEGNVTEVHCPVDLSKREEIVKLQNQWADETKKEVMESIKAAQSKKIDIFGFGDAVKRTYPKGWSKMEKDWPTMFAESKIEVQVQAYVRRTGMRTKPYLKKEQSAH</sequence>
<keyword evidence="11" id="KW-1185">Reference proteome</keyword>
<feature type="domain" description="Spore germination protein N-terminal" evidence="9">
    <location>
        <begin position="24"/>
        <end position="199"/>
    </location>
</feature>
<keyword evidence="6" id="KW-0564">Palmitate</keyword>
<name>A0A926KU44_9BACL</name>
<evidence type="ECO:0000259" key="9">
    <source>
        <dbReference type="Pfam" id="PF25198"/>
    </source>
</evidence>
<evidence type="ECO:0000256" key="3">
    <source>
        <dbReference type="ARBA" id="ARBA00022544"/>
    </source>
</evidence>
<dbReference type="PROSITE" id="PS51257">
    <property type="entry name" value="PROKAR_LIPOPROTEIN"/>
    <property type="match status" value="1"/>
</dbReference>
<dbReference type="Gene3D" id="3.30.300.210">
    <property type="entry name" value="Nutrient germinant receptor protein C, domain 3"/>
    <property type="match status" value="1"/>
</dbReference>